<dbReference type="PANTHER" id="PTHR46558">
    <property type="entry name" value="TRACRIPTIONAL REGULATORY PROTEIN-RELATED-RELATED"/>
    <property type="match status" value="1"/>
</dbReference>
<proteinExistence type="predicted"/>
<dbReference type="Proteomes" id="UP000245489">
    <property type="component" value="Unassembled WGS sequence"/>
</dbReference>
<comment type="caution">
    <text evidence="3">The sequence shown here is derived from an EMBL/GenBank/DDBJ whole genome shotgun (WGS) entry which is preliminary data.</text>
</comment>
<organism evidence="3 4">
    <name type="scientific">Arcicella aurantiaca</name>
    <dbReference type="NCBI Taxonomy" id="591202"/>
    <lineage>
        <taxon>Bacteria</taxon>
        <taxon>Pseudomonadati</taxon>
        <taxon>Bacteroidota</taxon>
        <taxon>Cytophagia</taxon>
        <taxon>Cytophagales</taxon>
        <taxon>Flectobacillaceae</taxon>
        <taxon>Arcicella</taxon>
    </lineage>
</organism>
<evidence type="ECO:0000256" key="1">
    <source>
        <dbReference type="ARBA" id="ARBA00023125"/>
    </source>
</evidence>
<feature type="domain" description="HTH cro/C1-type" evidence="2">
    <location>
        <begin position="7"/>
        <end position="61"/>
    </location>
</feature>
<dbReference type="InterPro" id="IPR010982">
    <property type="entry name" value="Lambda_DNA-bd_dom_sf"/>
</dbReference>
<dbReference type="OrthoDB" id="955486at2"/>
<dbReference type="SMART" id="SM00530">
    <property type="entry name" value="HTH_XRE"/>
    <property type="match status" value="1"/>
</dbReference>
<evidence type="ECO:0000313" key="4">
    <source>
        <dbReference type="Proteomes" id="UP000245489"/>
    </source>
</evidence>
<accession>A0A316EDS1</accession>
<keyword evidence="1" id="KW-0238">DNA-binding</keyword>
<protein>
    <submittedName>
        <fullName evidence="3">Helix-turn-helix protein</fullName>
    </submittedName>
</protein>
<evidence type="ECO:0000313" key="3">
    <source>
        <dbReference type="EMBL" id="PWK28296.1"/>
    </source>
</evidence>
<dbReference type="PANTHER" id="PTHR46558:SF11">
    <property type="entry name" value="HTH-TYPE TRANSCRIPTIONAL REGULATOR XRE"/>
    <property type="match status" value="1"/>
</dbReference>
<dbReference type="SUPFAM" id="SSF47413">
    <property type="entry name" value="lambda repressor-like DNA-binding domains"/>
    <property type="match status" value="1"/>
</dbReference>
<dbReference type="Gene3D" id="1.10.260.40">
    <property type="entry name" value="lambda repressor-like DNA-binding domains"/>
    <property type="match status" value="1"/>
</dbReference>
<dbReference type="AlphaFoldDB" id="A0A316EDS1"/>
<gene>
    <name evidence="3" type="ORF">LV89_01079</name>
</gene>
<sequence length="125" mass="14626">MEIGEKIRYARLSKGYSQENMADFLGISTSAYGDIERNKTELTLSRAKKLADILKISILELLGEEIQTPEVLPNPQKTDLELLKEETEKLRAETNYWREKFEHQVTIEAFQMIQSQFQREKIGFR</sequence>
<keyword evidence="4" id="KW-1185">Reference proteome</keyword>
<dbReference type="RefSeq" id="WP_109741851.1">
    <property type="nucleotide sequence ID" value="NZ_QGGO01000004.1"/>
</dbReference>
<dbReference type="EMBL" id="QGGO01000004">
    <property type="protein sequence ID" value="PWK28296.1"/>
    <property type="molecule type" value="Genomic_DNA"/>
</dbReference>
<dbReference type="PROSITE" id="PS50943">
    <property type="entry name" value="HTH_CROC1"/>
    <property type="match status" value="1"/>
</dbReference>
<evidence type="ECO:0000259" key="2">
    <source>
        <dbReference type="PROSITE" id="PS50943"/>
    </source>
</evidence>
<dbReference type="Pfam" id="PF01381">
    <property type="entry name" value="HTH_3"/>
    <property type="match status" value="1"/>
</dbReference>
<name>A0A316EDS1_9BACT</name>
<reference evidence="3 4" key="1">
    <citation type="submission" date="2018-05" db="EMBL/GenBank/DDBJ databases">
        <title>Genomic Encyclopedia of Archaeal and Bacterial Type Strains, Phase II (KMG-II): from individual species to whole genera.</title>
        <authorList>
            <person name="Goeker M."/>
        </authorList>
    </citation>
    <scope>NUCLEOTIDE SEQUENCE [LARGE SCALE GENOMIC DNA]</scope>
    <source>
        <strain evidence="3 4">DSM 22214</strain>
    </source>
</reference>
<dbReference type="GO" id="GO:0003677">
    <property type="term" value="F:DNA binding"/>
    <property type="evidence" value="ECO:0007669"/>
    <property type="project" value="UniProtKB-KW"/>
</dbReference>
<dbReference type="CDD" id="cd00093">
    <property type="entry name" value="HTH_XRE"/>
    <property type="match status" value="1"/>
</dbReference>
<dbReference type="InterPro" id="IPR001387">
    <property type="entry name" value="Cro/C1-type_HTH"/>
</dbReference>